<dbReference type="RefSeq" id="WP_230669105.1">
    <property type="nucleotide sequence ID" value="NZ_JAJNAY010000001.1"/>
</dbReference>
<organism evidence="2 3">
    <name type="scientific">Chryseobacterium turcicum</name>
    <dbReference type="NCBI Taxonomy" id="2898076"/>
    <lineage>
        <taxon>Bacteria</taxon>
        <taxon>Pseudomonadati</taxon>
        <taxon>Bacteroidota</taxon>
        <taxon>Flavobacteriia</taxon>
        <taxon>Flavobacteriales</taxon>
        <taxon>Weeksellaceae</taxon>
        <taxon>Chryseobacterium group</taxon>
        <taxon>Chryseobacterium</taxon>
    </lineage>
</organism>
<reference evidence="2" key="1">
    <citation type="submission" date="2021-11" db="EMBL/GenBank/DDBJ databases">
        <title>Description of novel Chryseobacterium species.</title>
        <authorList>
            <person name="Saticioglu I.B."/>
            <person name="Ay H."/>
            <person name="Altun S."/>
            <person name="Duman M."/>
        </authorList>
    </citation>
    <scope>NUCLEOTIDE SEQUENCE</scope>
    <source>
        <strain evidence="2">C-17</strain>
    </source>
</reference>
<feature type="chain" id="PRO_5040136986" evidence="1">
    <location>
        <begin position="20"/>
        <end position="225"/>
    </location>
</feature>
<feature type="signal peptide" evidence="1">
    <location>
        <begin position="1"/>
        <end position="19"/>
    </location>
</feature>
<name>A0A9Q3V4R5_9FLAO</name>
<protein>
    <submittedName>
        <fullName evidence="2">DUF2490 domain-containing protein</fullName>
    </submittedName>
</protein>
<dbReference type="Pfam" id="PF10677">
    <property type="entry name" value="DUF2490"/>
    <property type="match status" value="1"/>
</dbReference>
<keyword evidence="1" id="KW-0732">Signal</keyword>
<accession>A0A9Q3V4R5</accession>
<keyword evidence="3" id="KW-1185">Reference proteome</keyword>
<dbReference type="InterPro" id="IPR019619">
    <property type="entry name" value="DUF2490"/>
</dbReference>
<dbReference type="Proteomes" id="UP001108025">
    <property type="component" value="Unassembled WGS sequence"/>
</dbReference>
<dbReference type="EMBL" id="JAJNAY010000001">
    <property type="protein sequence ID" value="MCD1117216.1"/>
    <property type="molecule type" value="Genomic_DNA"/>
</dbReference>
<gene>
    <name evidence="2" type="ORF">LO744_10125</name>
</gene>
<evidence type="ECO:0000313" key="2">
    <source>
        <dbReference type="EMBL" id="MCD1117216.1"/>
    </source>
</evidence>
<proteinExistence type="predicted"/>
<evidence type="ECO:0000313" key="3">
    <source>
        <dbReference type="Proteomes" id="UP001108025"/>
    </source>
</evidence>
<dbReference type="AlphaFoldDB" id="A0A9Q3V4R5"/>
<sequence>MKKSIALLLLISVNFFAQAQEDFFYEMKVSTNLVEKESFYLEVNTNWKHVYNEVGWRRLGVAGMATKKINNWSLYGGLSTFYTFNKDIVNYLEIRPRIGLGLTTPIVDRLTLNQRLLGEWRNHFYSKENKNRSYTRSRYRVLLNYTIAENKEKQTAWKVKPSIEWYFTKNVAYGERFAESRRYTLMLSREFKNKDELSIGYRYEDFIKLLEQNKIGHLVLLEYSF</sequence>
<comment type="caution">
    <text evidence="2">The sequence shown here is derived from an EMBL/GenBank/DDBJ whole genome shotgun (WGS) entry which is preliminary data.</text>
</comment>
<evidence type="ECO:0000256" key="1">
    <source>
        <dbReference type="SAM" id="SignalP"/>
    </source>
</evidence>